<dbReference type="RefSeq" id="WP_006526731.1">
    <property type="nucleotide sequence ID" value="NZ_GL637673.1"/>
</dbReference>
<evidence type="ECO:0000256" key="8">
    <source>
        <dbReference type="ARBA" id="ARBA00022833"/>
    </source>
</evidence>
<dbReference type="GO" id="GO:0008270">
    <property type="term" value="F:zinc ion binding"/>
    <property type="evidence" value="ECO:0007669"/>
    <property type="project" value="UniProtKB-UniRule"/>
</dbReference>
<dbReference type="Pfam" id="PF06480">
    <property type="entry name" value="FtsH_ext"/>
    <property type="match status" value="1"/>
</dbReference>
<keyword evidence="8 14" id="KW-0862">Zinc</keyword>
<dbReference type="GO" id="GO:0030163">
    <property type="term" value="P:protein catabolic process"/>
    <property type="evidence" value="ECO:0007669"/>
    <property type="project" value="UniProtKB-UniRule"/>
</dbReference>
<dbReference type="Pfam" id="PF00004">
    <property type="entry name" value="AAA"/>
    <property type="match status" value="1"/>
</dbReference>
<dbReference type="InterPro" id="IPR041569">
    <property type="entry name" value="AAA_lid_3"/>
</dbReference>
<comment type="cofactor">
    <cofactor evidence="14">
        <name>Zn(2+)</name>
        <dbReference type="ChEBI" id="CHEBI:29105"/>
    </cofactor>
    <text evidence="14">Binds 1 zinc ion per subunit.</text>
</comment>
<dbReference type="PANTHER" id="PTHR23076:SF113">
    <property type="entry name" value="ATP-DEPENDENT ZINC METALLOPROTEASE FTSH 1, CHLOROPLASTIC-RELATED"/>
    <property type="match status" value="1"/>
</dbReference>
<dbReference type="PROSITE" id="PS00674">
    <property type="entry name" value="AAA"/>
    <property type="match status" value="1"/>
</dbReference>
<accession>E7MQR3</accession>
<feature type="transmembrane region" description="Helical" evidence="14">
    <location>
        <begin position="110"/>
        <end position="132"/>
    </location>
</feature>
<sequence>MQRNKLANLLPYLVVILAIISLLGLNMGASSERISYYELQNVIEKEKVDEVSVSIGTNVTVVKGVYEKDKQKVTFTATIPSTSDQIGKVIKSLGNESTKLTIVDADASNIFLETVVSIIPFILFAVFAVWMLNRMNGANGANAKAFEFSKSRAKLEGKIRVRFSDVAGCDEEKQEMAEIIDYLKYPKKFEKMGARIPKGILLSGHPGTGKTLLAKAVAGEANVPFYSISGSDFVEMFVGVGASRVRDMFKKAQQTAPCIIFIDEIDAVGRQRGAGFGGGHDEREQTLNQLLVEMDGMEENTGVVVIAATNRPDVLDPALLRAGRFDRQITVALPDRKGREAILHVHARNKKFVKDLDLGALAKRTPGFSGADLENVLNESAILAVRENKDEIGMKQIDEAIDRVMMGPAKVSRTYDDKTKKLVAYHESGHAIIGLFLENAQIVQKVTIIPRGQAGGYNLMTPKEEKMMHTKNDLLDTITSYMGGRTAEELFFDDITTGASNDIQNATNIAKDMVTLYGMSDLGPIKYNAGNENVFLGRDYNQPNNVSGEVAYEIDQEVRKIINTCHTKARQIIEAHKTELETIAHALMEYETLTAEQIQRVVKGEDISADFKYEEKDASELATEETMRE</sequence>
<comment type="function">
    <text evidence="14">Acts as a processive, ATP-dependent zinc metallopeptidase for both cytoplasmic and membrane proteins. Plays a role in the quality control of integral membrane proteins.</text>
</comment>
<evidence type="ECO:0000256" key="12">
    <source>
        <dbReference type="ARBA" id="ARBA00023136"/>
    </source>
</evidence>
<dbReference type="Gene3D" id="1.10.8.60">
    <property type="match status" value="1"/>
</dbReference>
<feature type="binding site" evidence="14">
    <location>
        <begin position="204"/>
        <end position="211"/>
    </location>
    <ligand>
        <name>ATP</name>
        <dbReference type="ChEBI" id="CHEBI:30616"/>
    </ligand>
</feature>
<evidence type="ECO:0000256" key="9">
    <source>
        <dbReference type="ARBA" id="ARBA00022840"/>
    </source>
</evidence>
<keyword evidence="7 14" id="KW-0378">Hydrolase</keyword>
<comment type="caution">
    <text evidence="17">The sequence shown here is derived from an EMBL/GenBank/DDBJ whole genome shotgun (WGS) entry which is preliminary data.</text>
</comment>
<name>E7MQR3_9FIRM</name>
<keyword evidence="10 14" id="KW-1133">Transmembrane helix</keyword>
<evidence type="ECO:0000313" key="18">
    <source>
        <dbReference type="Proteomes" id="UP000004097"/>
    </source>
</evidence>
<dbReference type="InterPro" id="IPR003960">
    <property type="entry name" value="ATPase_AAA_CS"/>
</dbReference>
<keyword evidence="12 14" id="KW-0472">Membrane</keyword>
<dbReference type="NCBIfam" id="TIGR01241">
    <property type="entry name" value="FtsH_fam"/>
    <property type="match status" value="1"/>
</dbReference>
<comment type="similarity">
    <text evidence="2 14">In the C-terminal section; belongs to the peptidase M41 family.</text>
</comment>
<dbReference type="GO" id="GO:0004222">
    <property type="term" value="F:metalloendopeptidase activity"/>
    <property type="evidence" value="ECO:0007669"/>
    <property type="project" value="InterPro"/>
</dbReference>
<dbReference type="FunFam" id="3.40.50.300:FF:000001">
    <property type="entry name" value="ATP-dependent zinc metalloprotease FtsH"/>
    <property type="match status" value="1"/>
</dbReference>
<dbReference type="GO" id="GO:0006508">
    <property type="term" value="P:proteolysis"/>
    <property type="evidence" value="ECO:0007669"/>
    <property type="project" value="UniProtKB-KW"/>
</dbReference>
<dbReference type="Gene3D" id="3.40.50.300">
    <property type="entry name" value="P-loop containing nucleotide triphosphate hydrolases"/>
    <property type="match status" value="1"/>
</dbReference>
<evidence type="ECO:0000256" key="1">
    <source>
        <dbReference type="ARBA" id="ARBA00004370"/>
    </source>
</evidence>
<feature type="active site" evidence="14">
    <location>
        <position position="427"/>
    </location>
</feature>
<evidence type="ECO:0000256" key="5">
    <source>
        <dbReference type="ARBA" id="ARBA00022723"/>
    </source>
</evidence>
<feature type="binding site" evidence="14">
    <location>
        <position position="502"/>
    </location>
    <ligand>
        <name>Zn(2+)</name>
        <dbReference type="ChEBI" id="CHEBI:29105"/>
        <note>catalytic</note>
    </ligand>
</feature>
<keyword evidence="11 14" id="KW-0482">Metalloprotease</keyword>
<comment type="subcellular location">
    <subcellularLocation>
        <location evidence="14">Cell membrane</location>
        <topology evidence="14">Multi-pass membrane protein</topology>
        <orientation evidence="14">Cytoplasmic side</orientation>
    </subcellularLocation>
    <subcellularLocation>
        <location evidence="1">Membrane</location>
    </subcellularLocation>
</comment>
<evidence type="ECO:0000256" key="7">
    <source>
        <dbReference type="ARBA" id="ARBA00022801"/>
    </source>
</evidence>
<evidence type="ECO:0000256" key="13">
    <source>
        <dbReference type="ARBA" id="ARBA00061570"/>
    </source>
</evidence>
<keyword evidence="14" id="KW-1003">Cell membrane</keyword>
<dbReference type="Proteomes" id="UP000004097">
    <property type="component" value="Unassembled WGS sequence"/>
</dbReference>
<dbReference type="Pfam" id="PF01434">
    <property type="entry name" value="Peptidase_M41"/>
    <property type="match status" value="1"/>
</dbReference>
<dbReference type="MEROPS" id="M41.009"/>
<dbReference type="GO" id="GO:0016887">
    <property type="term" value="F:ATP hydrolysis activity"/>
    <property type="evidence" value="ECO:0007669"/>
    <property type="project" value="UniProtKB-UniRule"/>
</dbReference>
<evidence type="ECO:0000256" key="15">
    <source>
        <dbReference type="RuleBase" id="RU003651"/>
    </source>
</evidence>
<gene>
    <name evidence="14" type="primary">ftsH</name>
    <name evidence="17" type="synonym">hflB</name>
    <name evidence="17" type="ORF">HMPREF9430_01932</name>
</gene>
<evidence type="ECO:0000259" key="16">
    <source>
        <dbReference type="SMART" id="SM00382"/>
    </source>
</evidence>
<protein>
    <recommendedName>
        <fullName evidence="14">ATP-dependent zinc metalloprotease FtsH</fullName>
        <ecNumber evidence="14">3.4.24.-</ecNumber>
    </recommendedName>
</protein>
<organism evidence="17 18">
    <name type="scientific">Solobacterium moorei F0204</name>
    <dbReference type="NCBI Taxonomy" id="706433"/>
    <lineage>
        <taxon>Bacteria</taxon>
        <taxon>Bacillati</taxon>
        <taxon>Bacillota</taxon>
        <taxon>Erysipelotrichia</taxon>
        <taxon>Erysipelotrichales</taxon>
        <taxon>Erysipelotrichaceae</taxon>
        <taxon>Solobacterium</taxon>
    </lineage>
</organism>
<dbReference type="SMART" id="SM00382">
    <property type="entry name" value="AAA"/>
    <property type="match status" value="1"/>
</dbReference>
<dbReference type="GO" id="GO:0005886">
    <property type="term" value="C:plasma membrane"/>
    <property type="evidence" value="ECO:0007669"/>
    <property type="project" value="UniProtKB-SubCell"/>
</dbReference>
<dbReference type="eggNOG" id="COG0465">
    <property type="taxonomic scope" value="Bacteria"/>
</dbReference>
<dbReference type="GO" id="GO:0005524">
    <property type="term" value="F:ATP binding"/>
    <property type="evidence" value="ECO:0007669"/>
    <property type="project" value="UniProtKB-UniRule"/>
</dbReference>
<comment type="similarity">
    <text evidence="13 14">In the central section; belongs to the AAA ATPase family.</text>
</comment>
<keyword evidence="18" id="KW-1185">Reference proteome</keyword>
<feature type="transmembrane region" description="Helical" evidence="14">
    <location>
        <begin position="6"/>
        <end position="25"/>
    </location>
</feature>
<feature type="binding site" evidence="14">
    <location>
        <position position="426"/>
    </location>
    <ligand>
        <name>Zn(2+)</name>
        <dbReference type="ChEBI" id="CHEBI:29105"/>
        <note>catalytic</note>
    </ligand>
</feature>
<dbReference type="FunFam" id="1.10.8.60:FF:000001">
    <property type="entry name" value="ATP-dependent zinc metalloprotease FtsH"/>
    <property type="match status" value="1"/>
</dbReference>
<evidence type="ECO:0000256" key="2">
    <source>
        <dbReference type="ARBA" id="ARBA00010044"/>
    </source>
</evidence>
<dbReference type="PANTHER" id="PTHR23076">
    <property type="entry name" value="METALLOPROTEASE M41 FTSH"/>
    <property type="match status" value="1"/>
</dbReference>
<keyword evidence="9 14" id="KW-0067">ATP-binding</keyword>
<feature type="domain" description="AAA+ ATPase" evidence="16">
    <location>
        <begin position="196"/>
        <end position="335"/>
    </location>
</feature>
<evidence type="ECO:0000256" key="6">
    <source>
        <dbReference type="ARBA" id="ARBA00022741"/>
    </source>
</evidence>
<keyword evidence="5 14" id="KW-0479">Metal-binding</keyword>
<dbReference type="SUPFAM" id="SSF140990">
    <property type="entry name" value="FtsH protease domain-like"/>
    <property type="match status" value="1"/>
</dbReference>
<feature type="binding site" evidence="14">
    <location>
        <position position="430"/>
    </location>
    <ligand>
        <name>Zn(2+)</name>
        <dbReference type="ChEBI" id="CHEBI:29105"/>
        <note>catalytic</note>
    </ligand>
</feature>
<dbReference type="HOGENOM" id="CLU_000688_16_2_9"/>
<dbReference type="InterPro" id="IPR003593">
    <property type="entry name" value="AAA+_ATPase"/>
</dbReference>
<dbReference type="InterPro" id="IPR003959">
    <property type="entry name" value="ATPase_AAA_core"/>
</dbReference>
<keyword evidence="4 14" id="KW-0812">Transmembrane</keyword>
<dbReference type="Pfam" id="PF17862">
    <property type="entry name" value="AAA_lid_3"/>
    <property type="match status" value="1"/>
</dbReference>
<dbReference type="InterPro" id="IPR027417">
    <property type="entry name" value="P-loop_NTPase"/>
</dbReference>
<reference evidence="17 18" key="1">
    <citation type="submission" date="2010-08" db="EMBL/GenBank/DDBJ databases">
        <authorList>
            <person name="Weinstock G."/>
            <person name="Sodergren E."/>
            <person name="Clifton S."/>
            <person name="Fulton L."/>
            <person name="Fulton B."/>
            <person name="Courtney L."/>
            <person name="Fronick C."/>
            <person name="Harrison M."/>
            <person name="Strong C."/>
            <person name="Farmer C."/>
            <person name="Delahaunty K."/>
            <person name="Markovic C."/>
            <person name="Hall O."/>
            <person name="Minx P."/>
            <person name="Tomlinson C."/>
            <person name="Mitreva M."/>
            <person name="Hou S."/>
            <person name="Chen J."/>
            <person name="Wollam A."/>
            <person name="Pepin K.H."/>
            <person name="Johnson M."/>
            <person name="Bhonagiri V."/>
            <person name="Zhang X."/>
            <person name="Suruliraj S."/>
            <person name="Warren W."/>
            <person name="Chinwalla A."/>
            <person name="Mardis E.R."/>
            <person name="Wilson R.K."/>
        </authorList>
    </citation>
    <scope>NUCLEOTIDE SEQUENCE [LARGE SCALE GENOMIC DNA]</scope>
    <source>
        <strain evidence="17 18">F0204</strain>
    </source>
</reference>
<evidence type="ECO:0000256" key="10">
    <source>
        <dbReference type="ARBA" id="ARBA00022989"/>
    </source>
</evidence>
<dbReference type="Gene3D" id="1.20.58.760">
    <property type="entry name" value="Peptidase M41"/>
    <property type="match status" value="1"/>
</dbReference>
<dbReference type="SUPFAM" id="SSF52540">
    <property type="entry name" value="P-loop containing nucleoside triphosphate hydrolases"/>
    <property type="match status" value="1"/>
</dbReference>
<dbReference type="EC" id="3.4.24.-" evidence="14"/>
<dbReference type="STRING" id="706433.HMPREF9430_01932"/>
<dbReference type="InterPro" id="IPR037219">
    <property type="entry name" value="Peptidase_M41-like"/>
</dbReference>
<dbReference type="InterPro" id="IPR011546">
    <property type="entry name" value="Pept_M41_FtsH_extracell"/>
</dbReference>
<evidence type="ECO:0000256" key="11">
    <source>
        <dbReference type="ARBA" id="ARBA00023049"/>
    </source>
</evidence>
<dbReference type="AlphaFoldDB" id="E7MQR3"/>
<dbReference type="InterPro" id="IPR005936">
    <property type="entry name" value="FtsH"/>
</dbReference>
<dbReference type="FunFam" id="1.20.58.760:FF:000001">
    <property type="entry name" value="ATP-dependent zinc metalloprotease FtsH"/>
    <property type="match status" value="1"/>
</dbReference>
<comment type="subunit">
    <text evidence="14">Homohexamer.</text>
</comment>
<dbReference type="HAMAP" id="MF_01458">
    <property type="entry name" value="FtsH"/>
    <property type="match status" value="1"/>
</dbReference>
<comment type="similarity">
    <text evidence="15">Belongs to the AAA ATPase family.</text>
</comment>
<evidence type="ECO:0000313" key="17">
    <source>
        <dbReference type="EMBL" id="EFW23590.1"/>
    </source>
</evidence>
<evidence type="ECO:0000256" key="4">
    <source>
        <dbReference type="ARBA" id="ARBA00022692"/>
    </source>
</evidence>
<proteinExistence type="inferred from homology"/>
<dbReference type="GO" id="GO:0004176">
    <property type="term" value="F:ATP-dependent peptidase activity"/>
    <property type="evidence" value="ECO:0007669"/>
    <property type="project" value="InterPro"/>
</dbReference>
<dbReference type="OrthoDB" id="9809379at2"/>
<dbReference type="InterPro" id="IPR000642">
    <property type="entry name" value="Peptidase_M41"/>
</dbReference>
<evidence type="ECO:0000256" key="14">
    <source>
        <dbReference type="HAMAP-Rule" id="MF_01458"/>
    </source>
</evidence>
<keyword evidence="3 14" id="KW-0645">Protease</keyword>
<dbReference type="EMBL" id="AECQ01000040">
    <property type="protein sequence ID" value="EFW23590.1"/>
    <property type="molecule type" value="Genomic_DNA"/>
</dbReference>
<evidence type="ECO:0000256" key="3">
    <source>
        <dbReference type="ARBA" id="ARBA00022670"/>
    </source>
</evidence>
<dbReference type="CDD" id="cd19501">
    <property type="entry name" value="RecA-like_FtsH"/>
    <property type="match status" value="1"/>
</dbReference>
<keyword evidence="6 14" id="KW-0547">Nucleotide-binding</keyword>